<dbReference type="InterPro" id="IPR021529">
    <property type="entry name" value="DUF2798"/>
</dbReference>
<feature type="transmembrane region" description="Helical" evidence="1">
    <location>
        <begin position="119"/>
        <end position="137"/>
    </location>
</feature>
<protein>
    <submittedName>
        <fullName evidence="2">DUF2798 domain-containing protein</fullName>
    </submittedName>
</protein>
<sequence>MEKQTRRKLLMAKLSIQLSIALILSLVMTAINYGFKGAFVQHWAKAFVVAFVIILLALRFIPLVAKGVRGVVGDCPAVVQRSAVAVCVAVMMEALIAFAVTMAQYGLASGWPLMWANTFVKALPFGLVIGFTMTFIVQPRMQRLAASA</sequence>
<dbReference type="RefSeq" id="WP_258848142.1">
    <property type="nucleotide sequence ID" value="NZ_JANUGX010000042.1"/>
</dbReference>
<feature type="transmembrane region" description="Helical" evidence="1">
    <location>
        <begin position="43"/>
        <end position="61"/>
    </location>
</feature>
<keyword evidence="1" id="KW-0812">Transmembrane</keyword>
<keyword evidence="1" id="KW-1133">Transmembrane helix</keyword>
<name>A0ABT2ADS9_9BURK</name>
<comment type="caution">
    <text evidence="2">The sequence shown here is derived from an EMBL/GenBank/DDBJ whole genome shotgun (WGS) entry which is preliminary data.</text>
</comment>
<dbReference type="Proteomes" id="UP001205560">
    <property type="component" value="Unassembled WGS sequence"/>
</dbReference>
<feature type="transmembrane region" description="Helical" evidence="1">
    <location>
        <begin position="12"/>
        <end position="31"/>
    </location>
</feature>
<feature type="transmembrane region" description="Helical" evidence="1">
    <location>
        <begin position="82"/>
        <end position="107"/>
    </location>
</feature>
<dbReference type="Pfam" id="PF11391">
    <property type="entry name" value="DUF2798"/>
    <property type="match status" value="1"/>
</dbReference>
<organism evidence="2 3">
    <name type="scientific">Massilia norwichensis</name>
    <dbReference type="NCBI Taxonomy" id="1442366"/>
    <lineage>
        <taxon>Bacteria</taxon>
        <taxon>Pseudomonadati</taxon>
        <taxon>Pseudomonadota</taxon>
        <taxon>Betaproteobacteria</taxon>
        <taxon>Burkholderiales</taxon>
        <taxon>Oxalobacteraceae</taxon>
        <taxon>Telluria group</taxon>
        <taxon>Massilia</taxon>
    </lineage>
</organism>
<evidence type="ECO:0000313" key="3">
    <source>
        <dbReference type="Proteomes" id="UP001205560"/>
    </source>
</evidence>
<keyword evidence="1" id="KW-0472">Membrane</keyword>
<keyword evidence="3" id="KW-1185">Reference proteome</keyword>
<reference evidence="2 3" key="1">
    <citation type="submission" date="2022-08" db="EMBL/GenBank/DDBJ databases">
        <title>Reclassification of Massilia species as members of the genera Telluria, Duganella, Pseudoduganella, Mokoshia gen. nov. and Zemynaea gen. nov. using orthogonal and non-orthogonal genome-based approaches.</title>
        <authorList>
            <person name="Bowman J.P."/>
        </authorList>
    </citation>
    <scope>NUCLEOTIDE SEQUENCE [LARGE SCALE GENOMIC DNA]</scope>
    <source>
        <strain evidence="2 3">LMG 28164</strain>
    </source>
</reference>
<evidence type="ECO:0000313" key="2">
    <source>
        <dbReference type="EMBL" id="MCS0592373.1"/>
    </source>
</evidence>
<gene>
    <name evidence="2" type="ORF">NX782_24635</name>
</gene>
<dbReference type="EMBL" id="JANUGX010000042">
    <property type="protein sequence ID" value="MCS0592373.1"/>
    <property type="molecule type" value="Genomic_DNA"/>
</dbReference>
<evidence type="ECO:0000256" key="1">
    <source>
        <dbReference type="SAM" id="Phobius"/>
    </source>
</evidence>
<accession>A0ABT2ADS9</accession>
<proteinExistence type="predicted"/>